<dbReference type="SMART" id="SM00054">
    <property type="entry name" value="EFh"/>
    <property type="match status" value="4"/>
</dbReference>
<dbReference type="EMBL" id="CAUYUJ010009813">
    <property type="protein sequence ID" value="CAK0827743.1"/>
    <property type="molecule type" value="Genomic_DNA"/>
</dbReference>
<evidence type="ECO:0000259" key="3">
    <source>
        <dbReference type="PROSITE" id="PS50222"/>
    </source>
</evidence>
<dbReference type="PROSITE" id="PS50222">
    <property type="entry name" value="EF_HAND_2"/>
    <property type="match status" value="3"/>
</dbReference>
<dbReference type="Gene3D" id="1.10.238.10">
    <property type="entry name" value="EF-hand"/>
    <property type="match status" value="2"/>
</dbReference>
<evidence type="ECO:0000256" key="2">
    <source>
        <dbReference type="ARBA" id="ARBA00022837"/>
    </source>
</evidence>
<evidence type="ECO:0000313" key="5">
    <source>
        <dbReference type="Proteomes" id="UP001189429"/>
    </source>
</evidence>
<feature type="domain" description="EF-hand" evidence="3">
    <location>
        <begin position="86"/>
        <end position="121"/>
    </location>
</feature>
<dbReference type="InterPro" id="IPR050145">
    <property type="entry name" value="Centrin_CML-like"/>
</dbReference>
<dbReference type="Gene3D" id="1.10.510.10">
    <property type="entry name" value="Transferase(Phosphotransferase) domain 1"/>
    <property type="match status" value="1"/>
</dbReference>
<dbReference type="InterPro" id="IPR002048">
    <property type="entry name" value="EF_hand_dom"/>
</dbReference>
<keyword evidence="1" id="KW-0677">Repeat</keyword>
<evidence type="ECO:0000256" key="1">
    <source>
        <dbReference type="ARBA" id="ARBA00022737"/>
    </source>
</evidence>
<sequence length="237" mass="26433">MKYSFGAKTWQHVSQEAQELIGKLLVRQGSRMTAEHALEHSWIKQKAPKAPGLRSSSLINRMQQFQAANRFKKVALQVIASEMDDSSGNALREVFHALDKNGDGLLTFSELKSGLEEAGMGDVTPKMQQLMSGIDVDETGTIDYTEFLSSALNPDVYEKEDILWSAFQRFDRDGSGKISKAELAAVFHRQPATDGIDDSSRSDVVNDIFKDVDRNGDGEIDFDEFKIMMRRSSSVSD</sequence>
<protein>
    <recommendedName>
        <fullName evidence="3">EF-hand domain-containing protein</fullName>
    </recommendedName>
</protein>
<accession>A0ABN9S7M4</accession>
<proteinExistence type="predicted"/>
<dbReference type="PROSITE" id="PS00018">
    <property type="entry name" value="EF_HAND_1"/>
    <property type="match status" value="3"/>
</dbReference>
<evidence type="ECO:0000313" key="4">
    <source>
        <dbReference type="EMBL" id="CAK0827743.1"/>
    </source>
</evidence>
<reference evidence="4" key="1">
    <citation type="submission" date="2023-10" db="EMBL/GenBank/DDBJ databases">
        <authorList>
            <person name="Chen Y."/>
            <person name="Shah S."/>
            <person name="Dougan E. K."/>
            <person name="Thang M."/>
            <person name="Chan C."/>
        </authorList>
    </citation>
    <scope>NUCLEOTIDE SEQUENCE [LARGE SCALE GENOMIC DNA]</scope>
</reference>
<feature type="domain" description="EF-hand" evidence="3">
    <location>
        <begin position="158"/>
        <end position="193"/>
    </location>
</feature>
<dbReference type="Pfam" id="PF13499">
    <property type="entry name" value="EF-hand_7"/>
    <property type="match status" value="2"/>
</dbReference>
<name>A0ABN9S7M4_9DINO</name>
<dbReference type="InterPro" id="IPR018247">
    <property type="entry name" value="EF_Hand_1_Ca_BS"/>
</dbReference>
<comment type="caution">
    <text evidence="4">The sequence shown here is derived from an EMBL/GenBank/DDBJ whole genome shotgun (WGS) entry which is preliminary data.</text>
</comment>
<dbReference type="SUPFAM" id="SSF47473">
    <property type="entry name" value="EF-hand"/>
    <property type="match status" value="1"/>
</dbReference>
<keyword evidence="2" id="KW-0106">Calcium</keyword>
<gene>
    <name evidence="4" type="ORF">PCOR1329_LOCUS27199</name>
</gene>
<organism evidence="4 5">
    <name type="scientific">Prorocentrum cordatum</name>
    <dbReference type="NCBI Taxonomy" id="2364126"/>
    <lineage>
        <taxon>Eukaryota</taxon>
        <taxon>Sar</taxon>
        <taxon>Alveolata</taxon>
        <taxon>Dinophyceae</taxon>
        <taxon>Prorocentrales</taxon>
        <taxon>Prorocentraceae</taxon>
        <taxon>Prorocentrum</taxon>
    </lineage>
</organism>
<keyword evidence="5" id="KW-1185">Reference proteome</keyword>
<dbReference type="PANTHER" id="PTHR23050">
    <property type="entry name" value="CALCIUM BINDING PROTEIN"/>
    <property type="match status" value="1"/>
</dbReference>
<feature type="domain" description="EF-hand" evidence="3">
    <location>
        <begin position="200"/>
        <end position="235"/>
    </location>
</feature>
<dbReference type="InterPro" id="IPR011992">
    <property type="entry name" value="EF-hand-dom_pair"/>
</dbReference>
<dbReference type="Proteomes" id="UP001189429">
    <property type="component" value="Unassembled WGS sequence"/>
</dbReference>